<dbReference type="AlphaFoldDB" id="A0AAE1WQJ5"/>
<dbReference type="Proteomes" id="UP001289374">
    <property type="component" value="Unassembled WGS sequence"/>
</dbReference>
<reference evidence="1" key="1">
    <citation type="submission" date="2020-06" db="EMBL/GenBank/DDBJ databases">
        <authorList>
            <person name="Li T."/>
            <person name="Hu X."/>
            <person name="Zhang T."/>
            <person name="Song X."/>
            <person name="Zhang H."/>
            <person name="Dai N."/>
            <person name="Sheng W."/>
            <person name="Hou X."/>
            <person name="Wei L."/>
        </authorList>
    </citation>
    <scope>NUCLEOTIDE SEQUENCE</scope>
    <source>
        <strain evidence="1">K16</strain>
        <tissue evidence="1">Leaf</tissue>
    </source>
</reference>
<name>A0AAE1WQJ5_9LAMI</name>
<comment type="caution">
    <text evidence="1">The sequence shown here is derived from an EMBL/GenBank/DDBJ whole genome shotgun (WGS) entry which is preliminary data.</text>
</comment>
<reference evidence="1" key="2">
    <citation type="journal article" date="2024" name="Plant">
        <title>Genomic evolution and insights into agronomic trait innovations of Sesamum species.</title>
        <authorList>
            <person name="Miao H."/>
            <person name="Wang L."/>
            <person name="Qu L."/>
            <person name="Liu H."/>
            <person name="Sun Y."/>
            <person name="Le M."/>
            <person name="Wang Q."/>
            <person name="Wei S."/>
            <person name="Zheng Y."/>
            <person name="Lin W."/>
            <person name="Duan Y."/>
            <person name="Cao H."/>
            <person name="Xiong S."/>
            <person name="Wang X."/>
            <person name="Wei L."/>
            <person name="Li C."/>
            <person name="Ma Q."/>
            <person name="Ju M."/>
            <person name="Zhao R."/>
            <person name="Li G."/>
            <person name="Mu C."/>
            <person name="Tian Q."/>
            <person name="Mei H."/>
            <person name="Zhang T."/>
            <person name="Gao T."/>
            <person name="Zhang H."/>
        </authorList>
    </citation>
    <scope>NUCLEOTIDE SEQUENCE</scope>
    <source>
        <strain evidence="1">K16</strain>
    </source>
</reference>
<evidence type="ECO:0000313" key="2">
    <source>
        <dbReference type="Proteomes" id="UP001289374"/>
    </source>
</evidence>
<proteinExistence type="predicted"/>
<gene>
    <name evidence="1" type="ORF">Sango_1241500</name>
</gene>
<sequence length="137" mass="16370">MFEELSDLYFKSARYKPTFGHYWKLMKSYNDYEWFKNVLTAWDMAPCNNQYQDYQHISPFPYLQPHVLIICDAHAGSPVTHLGFSWLKSEDWPSWISKSQTMETSSPFGQYRELRVAGLLEFKEFGVWLTEEVKHLR</sequence>
<protein>
    <submittedName>
        <fullName evidence="1">Uncharacterized protein</fullName>
    </submittedName>
</protein>
<evidence type="ECO:0000313" key="1">
    <source>
        <dbReference type="EMBL" id="KAK4397660.1"/>
    </source>
</evidence>
<dbReference type="EMBL" id="JACGWL010000007">
    <property type="protein sequence ID" value="KAK4397660.1"/>
    <property type="molecule type" value="Genomic_DNA"/>
</dbReference>
<keyword evidence="2" id="KW-1185">Reference proteome</keyword>
<accession>A0AAE1WQJ5</accession>
<organism evidence="1 2">
    <name type="scientific">Sesamum angolense</name>
    <dbReference type="NCBI Taxonomy" id="2727404"/>
    <lineage>
        <taxon>Eukaryota</taxon>
        <taxon>Viridiplantae</taxon>
        <taxon>Streptophyta</taxon>
        <taxon>Embryophyta</taxon>
        <taxon>Tracheophyta</taxon>
        <taxon>Spermatophyta</taxon>
        <taxon>Magnoliopsida</taxon>
        <taxon>eudicotyledons</taxon>
        <taxon>Gunneridae</taxon>
        <taxon>Pentapetalae</taxon>
        <taxon>asterids</taxon>
        <taxon>lamiids</taxon>
        <taxon>Lamiales</taxon>
        <taxon>Pedaliaceae</taxon>
        <taxon>Sesamum</taxon>
    </lineage>
</organism>